<keyword evidence="3" id="KW-1185">Reference proteome</keyword>
<gene>
    <name evidence="2" type="ORF">K7432_005414</name>
</gene>
<dbReference type="PANTHER" id="PTHR11188:SF17">
    <property type="entry name" value="FI21816P1"/>
    <property type="match status" value="1"/>
</dbReference>
<dbReference type="InterPro" id="IPR011021">
    <property type="entry name" value="Arrestin-like_N"/>
</dbReference>
<protein>
    <recommendedName>
        <fullName evidence="1">Arrestin C-terminal-like domain-containing protein</fullName>
    </recommendedName>
</protein>
<reference evidence="2 3" key="1">
    <citation type="submission" date="2023-04" db="EMBL/GenBank/DDBJ databases">
        <title>Genome of Basidiobolus ranarum AG-B5.</title>
        <authorList>
            <person name="Stajich J.E."/>
            <person name="Carter-House D."/>
            <person name="Gryganskyi A."/>
        </authorList>
    </citation>
    <scope>NUCLEOTIDE SEQUENCE [LARGE SCALE GENOMIC DNA]</scope>
    <source>
        <strain evidence="2 3">AG-B5</strain>
    </source>
</reference>
<dbReference type="InterPro" id="IPR050357">
    <property type="entry name" value="Arrestin_domain-protein"/>
</dbReference>
<accession>A0ABR2WWI5</accession>
<evidence type="ECO:0000313" key="2">
    <source>
        <dbReference type="EMBL" id="KAK9765889.1"/>
    </source>
</evidence>
<organism evidence="2 3">
    <name type="scientific">Basidiobolus ranarum</name>
    <dbReference type="NCBI Taxonomy" id="34480"/>
    <lineage>
        <taxon>Eukaryota</taxon>
        <taxon>Fungi</taxon>
        <taxon>Fungi incertae sedis</taxon>
        <taxon>Zoopagomycota</taxon>
        <taxon>Entomophthoromycotina</taxon>
        <taxon>Basidiobolomycetes</taxon>
        <taxon>Basidiobolales</taxon>
        <taxon>Basidiobolaceae</taxon>
        <taxon>Basidiobolus</taxon>
    </lineage>
</organism>
<evidence type="ECO:0000313" key="3">
    <source>
        <dbReference type="Proteomes" id="UP001479436"/>
    </source>
</evidence>
<dbReference type="Proteomes" id="UP001479436">
    <property type="component" value="Unassembled WGS sequence"/>
</dbReference>
<dbReference type="InterPro" id="IPR011022">
    <property type="entry name" value="Arrestin_C-like"/>
</dbReference>
<name>A0ABR2WWI5_9FUNG</name>
<comment type="caution">
    <text evidence="2">The sequence shown here is derived from an EMBL/GenBank/DDBJ whole genome shotgun (WGS) entry which is preliminary data.</text>
</comment>
<dbReference type="Gene3D" id="2.60.40.640">
    <property type="match status" value="1"/>
</dbReference>
<dbReference type="SMART" id="SM01017">
    <property type="entry name" value="Arrestin_C"/>
    <property type="match status" value="1"/>
</dbReference>
<sequence length="315" mass="35549">MTEITALEIHPSKTNITLMGGALDAPDILLTGHVLLHLKKPTKIISLSLSLSSKLHKYDYKIWSLTSVSTQTLWKSVLLGIEHETSITLPAGTHTFPFEITVCGDMAESVETRLLAVKYSLTSVLKKPGFGLHTKIRSHKKIIVNRYHVSNEVDLFDSIMMSNSWPEHLEYQMTIDRKVVTLGQKLPIEFNLWPLFTHVKILGVKFGLFEKLAGKKGSMERWFPLREDSVSDPPSLVSKLLYVKIPCQPRITPDMSNDLISVKHQLEICILFEAKSKVKSIVLKCSLIIMPPIETVEEYLPSYSQALLSPEVILF</sequence>
<dbReference type="Pfam" id="PF00339">
    <property type="entry name" value="Arrestin_N"/>
    <property type="match status" value="1"/>
</dbReference>
<dbReference type="EMBL" id="JASJQH010000213">
    <property type="protein sequence ID" value="KAK9765889.1"/>
    <property type="molecule type" value="Genomic_DNA"/>
</dbReference>
<feature type="domain" description="Arrestin C-terminal-like" evidence="1">
    <location>
        <begin position="165"/>
        <end position="293"/>
    </location>
</feature>
<evidence type="ECO:0000259" key="1">
    <source>
        <dbReference type="SMART" id="SM01017"/>
    </source>
</evidence>
<proteinExistence type="predicted"/>
<dbReference type="PANTHER" id="PTHR11188">
    <property type="entry name" value="ARRESTIN DOMAIN CONTAINING PROTEIN"/>
    <property type="match status" value="1"/>
</dbReference>
<dbReference type="InterPro" id="IPR014752">
    <property type="entry name" value="Arrestin-like_C"/>
</dbReference>